<dbReference type="EMBL" id="AB583184">
    <property type="protein sequence ID" value="BAL72678.1"/>
    <property type="molecule type" value="Genomic_DNA"/>
</dbReference>
<accession>H7C8G1</accession>
<organism evidence="1">
    <name type="scientific">Providencia alcalifaciens</name>
    <dbReference type="NCBI Taxonomy" id="126385"/>
    <lineage>
        <taxon>Bacteria</taxon>
        <taxon>Pseudomonadati</taxon>
        <taxon>Pseudomonadota</taxon>
        <taxon>Gammaproteobacteria</taxon>
        <taxon>Enterobacterales</taxon>
        <taxon>Morganellaceae</taxon>
        <taxon>Providencia</taxon>
    </lineage>
</organism>
<reference evidence="1" key="1">
    <citation type="journal article" date="2012" name="Infect. Immun.">
        <title>Molecular Characterizations of Cytolethal Distending Toxin Produced by Providencia alcalifaciens Strains Isolated from Patients with Diarrhea.</title>
        <authorList>
            <person name="Shima A."/>
            <person name="Hinenoya A."/>
            <person name="Asakura M."/>
            <person name="Sugimoto N."/>
            <person name="Tsukamoto T."/>
            <person name="Ito H."/>
            <person name="Nagita A."/>
            <person name="Faruque S.M."/>
            <person name="Yamasaki S."/>
        </authorList>
    </citation>
    <scope>NUCLEOTIDE SEQUENCE</scope>
    <source>
        <strain evidence="1">AH-31</strain>
    </source>
</reference>
<sequence length="28" mass="2986">MSSKTACLLGFASPCSQFCNVVTPVCKY</sequence>
<dbReference type="AlphaFoldDB" id="H7C8G1"/>
<evidence type="ECO:0000313" key="1">
    <source>
        <dbReference type="EMBL" id="BAL72678.1"/>
    </source>
</evidence>
<protein>
    <submittedName>
        <fullName evidence="1">Uncharacterized protein</fullName>
    </submittedName>
</protein>
<name>H7C8G1_9GAMM</name>
<proteinExistence type="predicted"/>